<gene>
    <name evidence="3 6" type="primary">gcvH</name>
    <name evidence="6" type="ORF">ENS31_10840</name>
</gene>
<comment type="caution">
    <text evidence="6">The sequence shown here is derived from an EMBL/GenBank/DDBJ whole genome shotgun (WGS) entry which is preliminary data.</text>
</comment>
<dbReference type="PANTHER" id="PTHR11715:SF3">
    <property type="entry name" value="GLYCINE CLEAVAGE SYSTEM H PROTEIN-RELATED"/>
    <property type="match status" value="1"/>
</dbReference>
<dbReference type="RefSeq" id="WP_304144269.1">
    <property type="nucleotide sequence ID" value="NZ_JAOAIE010000036.1"/>
</dbReference>
<dbReference type="InterPro" id="IPR017453">
    <property type="entry name" value="GCV_H_sub"/>
</dbReference>
<dbReference type="GO" id="GO:0019464">
    <property type="term" value="P:glycine decarboxylation via glycine cleavage system"/>
    <property type="evidence" value="ECO:0007669"/>
    <property type="project" value="UniProtKB-UniRule"/>
</dbReference>
<evidence type="ECO:0000256" key="3">
    <source>
        <dbReference type="HAMAP-Rule" id="MF_00272"/>
    </source>
</evidence>
<comment type="cofactor">
    <cofactor evidence="3">
        <name>(R)-lipoate</name>
        <dbReference type="ChEBI" id="CHEBI:83088"/>
    </cofactor>
    <text evidence="3">Binds 1 lipoyl cofactor covalently.</text>
</comment>
<feature type="domain" description="Lipoyl-binding" evidence="5">
    <location>
        <begin position="22"/>
        <end position="104"/>
    </location>
</feature>
<dbReference type="NCBIfam" id="NF002270">
    <property type="entry name" value="PRK01202.1"/>
    <property type="match status" value="1"/>
</dbReference>
<dbReference type="GO" id="GO:0005960">
    <property type="term" value="C:glycine cleavage complex"/>
    <property type="evidence" value="ECO:0007669"/>
    <property type="project" value="InterPro"/>
</dbReference>
<dbReference type="AlphaFoldDB" id="A0A7V2ZL44"/>
<organism evidence="6">
    <name type="scientific">Ignavibacterium album</name>
    <dbReference type="NCBI Taxonomy" id="591197"/>
    <lineage>
        <taxon>Bacteria</taxon>
        <taxon>Pseudomonadati</taxon>
        <taxon>Ignavibacteriota</taxon>
        <taxon>Ignavibacteria</taxon>
        <taxon>Ignavibacteriales</taxon>
        <taxon>Ignavibacteriaceae</taxon>
        <taxon>Ignavibacterium</taxon>
    </lineage>
</organism>
<evidence type="ECO:0000313" key="6">
    <source>
        <dbReference type="EMBL" id="HFI92004.1"/>
    </source>
</evidence>
<dbReference type="NCBIfam" id="TIGR00527">
    <property type="entry name" value="gcvH"/>
    <property type="match status" value="1"/>
</dbReference>
<dbReference type="PROSITE" id="PS50968">
    <property type="entry name" value="BIOTINYL_LIPOYL"/>
    <property type="match status" value="1"/>
</dbReference>
<comment type="subunit">
    <text evidence="3">The glycine cleavage system is composed of four proteins: P, T, L and H.</text>
</comment>
<dbReference type="CDD" id="cd06848">
    <property type="entry name" value="GCS_H"/>
    <property type="match status" value="1"/>
</dbReference>
<reference evidence="6" key="1">
    <citation type="journal article" date="2020" name="mSystems">
        <title>Genome- and Community-Level Interaction Insights into Carbon Utilization and Element Cycling Functions of Hydrothermarchaeota in Hydrothermal Sediment.</title>
        <authorList>
            <person name="Zhou Z."/>
            <person name="Liu Y."/>
            <person name="Xu W."/>
            <person name="Pan J."/>
            <person name="Luo Z.H."/>
            <person name="Li M."/>
        </authorList>
    </citation>
    <scope>NUCLEOTIDE SEQUENCE [LARGE SCALE GENOMIC DNA]</scope>
    <source>
        <strain evidence="6">SpSt-479</strain>
    </source>
</reference>
<feature type="modified residue" description="N6-lipoyllysine" evidence="3 4">
    <location>
        <position position="63"/>
    </location>
</feature>
<protein>
    <recommendedName>
        <fullName evidence="3">Glycine cleavage system H protein</fullName>
    </recommendedName>
</protein>
<evidence type="ECO:0000256" key="2">
    <source>
        <dbReference type="ARBA" id="ARBA00022823"/>
    </source>
</evidence>
<dbReference type="EMBL" id="DSUJ01000008">
    <property type="protein sequence ID" value="HFI92004.1"/>
    <property type="molecule type" value="Genomic_DNA"/>
</dbReference>
<sequence>MNIPENLKYTKDHEWVRIEGNIGVIGITDYAQSELGDVVFVDIDESLSEISKGASCGTIEAVKTVSDVFAPFSGKVVEINSKLKDNPELLNSDPYGEGWMIKAEISNKSDLDELLDAASYKSLIGQ</sequence>
<dbReference type="InterPro" id="IPR000089">
    <property type="entry name" value="Biotin_lipoyl"/>
</dbReference>
<comment type="similarity">
    <text evidence="1 3">Belongs to the GcvH family.</text>
</comment>
<keyword evidence="2 3" id="KW-0450">Lipoyl</keyword>
<name>A0A7V2ZL44_9BACT</name>
<evidence type="ECO:0000256" key="1">
    <source>
        <dbReference type="ARBA" id="ARBA00009249"/>
    </source>
</evidence>
<dbReference type="Gene3D" id="2.40.50.100">
    <property type="match status" value="1"/>
</dbReference>
<dbReference type="GO" id="GO:0009249">
    <property type="term" value="P:protein lipoylation"/>
    <property type="evidence" value="ECO:0007669"/>
    <property type="project" value="TreeGrafter"/>
</dbReference>
<evidence type="ECO:0000256" key="4">
    <source>
        <dbReference type="PIRSR" id="PIRSR617453-50"/>
    </source>
</evidence>
<dbReference type="HAMAP" id="MF_00272">
    <property type="entry name" value="GcvH"/>
    <property type="match status" value="1"/>
</dbReference>
<dbReference type="Pfam" id="PF01597">
    <property type="entry name" value="GCV_H"/>
    <property type="match status" value="1"/>
</dbReference>
<dbReference type="InterPro" id="IPR033753">
    <property type="entry name" value="GCV_H/Fam206"/>
</dbReference>
<evidence type="ECO:0000259" key="5">
    <source>
        <dbReference type="PROSITE" id="PS50968"/>
    </source>
</evidence>
<dbReference type="InterPro" id="IPR002930">
    <property type="entry name" value="GCV_H"/>
</dbReference>
<dbReference type="GO" id="GO:0005829">
    <property type="term" value="C:cytosol"/>
    <property type="evidence" value="ECO:0007669"/>
    <property type="project" value="TreeGrafter"/>
</dbReference>
<dbReference type="PANTHER" id="PTHR11715">
    <property type="entry name" value="GLYCINE CLEAVAGE SYSTEM H PROTEIN"/>
    <property type="match status" value="1"/>
</dbReference>
<proteinExistence type="inferred from homology"/>
<accession>A0A7V2ZL44</accession>
<dbReference type="SUPFAM" id="SSF51230">
    <property type="entry name" value="Single hybrid motif"/>
    <property type="match status" value="1"/>
</dbReference>
<dbReference type="InterPro" id="IPR011053">
    <property type="entry name" value="Single_hybrid_motif"/>
</dbReference>
<comment type="function">
    <text evidence="3">The glycine cleavage system catalyzes the degradation of glycine. The H protein shuttles the methylamine group of glycine from the P protein to the T protein.</text>
</comment>